<dbReference type="Gene3D" id="3.20.20.70">
    <property type="entry name" value="Aldolase class I"/>
    <property type="match status" value="1"/>
</dbReference>
<dbReference type="SUPFAM" id="SSF102114">
    <property type="entry name" value="Radical SAM enzymes"/>
    <property type="match status" value="1"/>
</dbReference>
<feature type="binding site" evidence="6">
    <location>
        <position position="100"/>
    </location>
    <ligand>
        <name>[4Fe-4S] cluster</name>
        <dbReference type="ChEBI" id="CHEBI:49883"/>
        <note>4Fe-4S-S-AdoMet</note>
    </ligand>
</feature>
<comment type="cofactor">
    <cofactor evidence="6">
        <name>[4Fe-4S] cluster</name>
        <dbReference type="ChEBI" id="CHEBI:49883"/>
    </cofactor>
    <text evidence="6">Binds 1 [4Fe-4S] cluster. The cluster is coordinated with 3 cysteines and an exchangeable S-adenosyl-L-methionine.</text>
</comment>
<dbReference type="GO" id="GO:0003824">
    <property type="term" value="F:catalytic activity"/>
    <property type="evidence" value="ECO:0007669"/>
    <property type="project" value="InterPro"/>
</dbReference>
<evidence type="ECO:0000256" key="5">
    <source>
        <dbReference type="ARBA" id="ARBA00023014"/>
    </source>
</evidence>
<dbReference type="GO" id="GO:0046872">
    <property type="term" value="F:metal ion binding"/>
    <property type="evidence" value="ECO:0007669"/>
    <property type="project" value="UniProtKB-KW"/>
</dbReference>
<feature type="binding site" evidence="6">
    <location>
        <position position="93"/>
    </location>
    <ligand>
        <name>[4Fe-4S] cluster</name>
        <dbReference type="ChEBI" id="CHEBI:49883"/>
        <note>4Fe-4S-S-AdoMet</note>
    </ligand>
</feature>
<dbReference type="PROSITE" id="PS51918">
    <property type="entry name" value="RADICAL_SAM"/>
    <property type="match status" value="1"/>
</dbReference>
<evidence type="ECO:0000256" key="1">
    <source>
        <dbReference type="ARBA" id="ARBA00022485"/>
    </source>
</evidence>
<dbReference type="CDD" id="cd01335">
    <property type="entry name" value="Radical_SAM"/>
    <property type="match status" value="1"/>
</dbReference>
<evidence type="ECO:0000259" key="7">
    <source>
        <dbReference type="PROSITE" id="PS51918"/>
    </source>
</evidence>
<keyword evidence="2 6" id="KW-0949">S-adenosyl-L-methionine</keyword>
<dbReference type="PANTHER" id="PTHR30352">
    <property type="entry name" value="PYRUVATE FORMATE-LYASE-ACTIVATING ENZYME"/>
    <property type="match status" value="1"/>
</dbReference>
<gene>
    <name evidence="8" type="ORF">A3G33_00240</name>
</gene>
<dbReference type="EMBL" id="MHFR01000025">
    <property type="protein sequence ID" value="OGW98827.1"/>
    <property type="molecule type" value="Genomic_DNA"/>
</dbReference>
<evidence type="ECO:0000256" key="3">
    <source>
        <dbReference type="ARBA" id="ARBA00022723"/>
    </source>
</evidence>
<dbReference type="AlphaFoldDB" id="A0A1G1L0X6"/>
<comment type="caution">
    <text evidence="8">The sequence shown here is derived from an EMBL/GenBank/DDBJ whole genome shotgun (WGS) entry which is preliminary data.</text>
</comment>
<sequence length="364" mass="41246">MTFDEKKHMETTVPTKYWHKLEDGRIQCDLCPQHCKLKNAQRGICFVRACQNEMIVLTTYGRSSGFCIDPIEKKPLYHFLPGTPVLSFGTAGCNLTCKFCQNWDISKSREMDTLCDTASPEMIAQAAKENGCSCVAFTYNDPVIFHEYAIDTAKACHERGIKTVAVTAGYVCPEPRKEFYAHMDAANVDLKGFTDSFYKNYCGGHLEPVLDTLVYLKKETNVWFEITTLLIPTLNDSESEIDEMTKWIMKNLGPDVPLHFTAFHPAWKIENLHPTPPSILFRARTIAKQNGLHHVYTGNIQDNTGGSTYCHRCNKKLIGRNGYILTEWNIIKNGVCKFCETKCEGVFCEKPGTWGAKRLPARIK</sequence>
<keyword evidence="5 6" id="KW-0411">Iron-sulfur</keyword>
<dbReference type="SFLD" id="SFLDS00029">
    <property type="entry name" value="Radical_SAM"/>
    <property type="match status" value="1"/>
</dbReference>
<evidence type="ECO:0000313" key="9">
    <source>
        <dbReference type="Proteomes" id="UP000178187"/>
    </source>
</evidence>
<dbReference type="Proteomes" id="UP000178187">
    <property type="component" value="Unassembled WGS sequence"/>
</dbReference>
<dbReference type="Pfam" id="PF04055">
    <property type="entry name" value="Radical_SAM"/>
    <property type="match status" value="1"/>
</dbReference>
<dbReference type="InterPro" id="IPR007197">
    <property type="entry name" value="rSAM"/>
</dbReference>
<keyword evidence="1" id="KW-0004">4Fe-4S</keyword>
<reference evidence="8 9" key="1">
    <citation type="journal article" date="2016" name="Nat. Commun.">
        <title>Thousands of microbial genomes shed light on interconnected biogeochemical processes in an aquifer system.</title>
        <authorList>
            <person name="Anantharaman K."/>
            <person name="Brown C.T."/>
            <person name="Hug L.A."/>
            <person name="Sharon I."/>
            <person name="Castelle C.J."/>
            <person name="Probst A.J."/>
            <person name="Thomas B.C."/>
            <person name="Singh A."/>
            <person name="Wilkins M.J."/>
            <person name="Karaoz U."/>
            <person name="Brodie E.L."/>
            <person name="Williams K.H."/>
            <person name="Hubbard S.S."/>
            <person name="Banfield J.F."/>
        </authorList>
    </citation>
    <scope>NUCLEOTIDE SEQUENCE [LARGE SCALE GENOMIC DNA]</scope>
</reference>
<evidence type="ECO:0000256" key="4">
    <source>
        <dbReference type="ARBA" id="ARBA00023004"/>
    </source>
</evidence>
<feature type="binding site" evidence="6">
    <location>
        <position position="97"/>
    </location>
    <ligand>
        <name>[4Fe-4S] cluster</name>
        <dbReference type="ChEBI" id="CHEBI:49883"/>
        <note>4Fe-4S-S-AdoMet</note>
    </ligand>
</feature>
<dbReference type="NCBIfam" id="TIGR04337">
    <property type="entry name" value="AmmeMemoSam_rS"/>
    <property type="match status" value="1"/>
</dbReference>
<name>A0A1G1L0X6_9BACT</name>
<dbReference type="SFLD" id="SFLDG01101">
    <property type="entry name" value="Uncharacterised_Radical_SAM_Su"/>
    <property type="match status" value="1"/>
</dbReference>
<dbReference type="InterPro" id="IPR058240">
    <property type="entry name" value="rSAM_sf"/>
</dbReference>
<dbReference type="PANTHER" id="PTHR30352:SF5">
    <property type="entry name" value="PYRUVATE FORMATE-LYASE 1-ACTIVATING ENZYME"/>
    <property type="match status" value="1"/>
</dbReference>
<dbReference type="PIRSF" id="PIRSF004869">
    <property type="entry name" value="PflX_prd"/>
    <property type="match status" value="1"/>
</dbReference>
<dbReference type="InterPro" id="IPR027596">
    <property type="entry name" value="AmmeMemoSam_rS"/>
</dbReference>
<feature type="domain" description="Radical SAM core" evidence="7">
    <location>
        <begin position="78"/>
        <end position="293"/>
    </location>
</feature>
<keyword evidence="3 6" id="KW-0479">Metal-binding</keyword>
<dbReference type="InterPro" id="IPR034457">
    <property type="entry name" value="Organic_radical-activating"/>
</dbReference>
<dbReference type="InterPro" id="IPR013785">
    <property type="entry name" value="Aldolase_TIM"/>
</dbReference>
<dbReference type="InterPro" id="IPR016431">
    <property type="entry name" value="Pyrv-formate_lyase-activ_prd"/>
</dbReference>
<organism evidence="8 9">
    <name type="scientific">Candidatus Danuiimicrobium aquiferis</name>
    <dbReference type="NCBI Taxonomy" id="1801832"/>
    <lineage>
        <taxon>Bacteria</taxon>
        <taxon>Pseudomonadati</taxon>
        <taxon>Candidatus Omnitrophota</taxon>
        <taxon>Candidatus Danuiimicrobium</taxon>
    </lineage>
</organism>
<dbReference type="GO" id="GO:0051539">
    <property type="term" value="F:4 iron, 4 sulfur cluster binding"/>
    <property type="evidence" value="ECO:0007669"/>
    <property type="project" value="UniProtKB-KW"/>
</dbReference>
<evidence type="ECO:0000256" key="2">
    <source>
        <dbReference type="ARBA" id="ARBA00022691"/>
    </source>
</evidence>
<evidence type="ECO:0000313" key="8">
    <source>
        <dbReference type="EMBL" id="OGW98827.1"/>
    </source>
</evidence>
<evidence type="ECO:0000256" key="6">
    <source>
        <dbReference type="PIRSR" id="PIRSR004869-50"/>
    </source>
</evidence>
<keyword evidence="4 6" id="KW-0408">Iron</keyword>
<protein>
    <submittedName>
        <fullName evidence="8">AmmeMemoRadiSam system radical SAM enzyme</fullName>
    </submittedName>
</protein>
<proteinExistence type="predicted"/>
<accession>A0A1G1L0X6</accession>